<organism evidence="2 3">
    <name type="scientific">Methanolacinia petrolearia (strain DSM 11571 / OCM 486 / SEBR 4847)</name>
    <name type="common">Methanoplanus petrolearius</name>
    <dbReference type="NCBI Taxonomy" id="679926"/>
    <lineage>
        <taxon>Archaea</taxon>
        <taxon>Methanobacteriati</taxon>
        <taxon>Methanobacteriota</taxon>
        <taxon>Stenosarchaea group</taxon>
        <taxon>Methanomicrobia</taxon>
        <taxon>Methanomicrobiales</taxon>
        <taxon>Methanomicrobiaceae</taxon>
        <taxon>Methanolacinia</taxon>
    </lineage>
</organism>
<name>E1RK37_METP4</name>
<dbReference type="STRING" id="679926.Mpet_0993"/>
<feature type="transmembrane region" description="Helical" evidence="1">
    <location>
        <begin position="67"/>
        <end position="90"/>
    </location>
</feature>
<dbReference type="InterPro" id="IPR055943">
    <property type="entry name" value="DUF7521"/>
</dbReference>
<feature type="transmembrane region" description="Helical" evidence="1">
    <location>
        <begin position="6"/>
        <end position="26"/>
    </location>
</feature>
<evidence type="ECO:0000313" key="2">
    <source>
        <dbReference type="EMBL" id="ADN35760.1"/>
    </source>
</evidence>
<keyword evidence="1" id="KW-0472">Membrane</keyword>
<gene>
    <name evidence="2" type="ordered locus">Mpet_0993</name>
</gene>
<dbReference type="EMBL" id="CP002117">
    <property type="protein sequence ID" value="ADN35760.1"/>
    <property type="molecule type" value="Genomic_DNA"/>
</dbReference>
<protein>
    <submittedName>
        <fullName evidence="2">Uncharacterized protein</fullName>
    </submittedName>
</protein>
<accession>E1RK37</accession>
<reference evidence="2 3" key="1">
    <citation type="journal article" date="2010" name="Stand. Genomic Sci.">
        <title>Complete genome sequence of Methanoplanus petrolearius type strain (SEBR 4847).</title>
        <authorList>
            <person name="Brambilla E."/>
            <person name="Djao O.D."/>
            <person name="Daligault H."/>
            <person name="Lapidus A."/>
            <person name="Lucas S."/>
            <person name="Hammon N."/>
            <person name="Nolan M."/>
            <person name="Tice H."/>
            <person name="Cheng J.F."/>
            <person name="Han C."/>
            <person name="Tapia R."/>
            <person name="Goodwin L."/>
            <person name="Pitluck S."/>
            <person name="Liolios K."/>
            <person name="Ivanova N."/>
            <person name="Mavromatis K."/>
            <person name="Mikhailova N."/>
            <person name="Pati A."/>
            <person name="Chen A."/>
            <person name="Palaniappan K."/>
            <person name="Land M."/>
            <person name="Hauser L."/>
            <person name="Chang Y.J."/>
            <person name="Jeffries C.D."/>
            <person name="Rohde M."/>
            <person name="Spring S."/>
            <person name="Sikorski J."/>
            <person name="Goker M."/>
            <person name="Woyke T."/>
            <person name="Bristow J."/>
            <person name="Eisen J.A."/>
            <person name="Markowitz V."/>
            <person name="Hugenholtz P."/>
            <person name="Kyrpides N.C."/>
            <person name="Klenk H.P."/>
        </authorList>
    </citation>
    <scope>NUCLEOTIDE SEQUENCE [LARGE SCALE GENOMIC DNA]</scope>
    <source>
        <strain evidence="3">DSM 11571 / OCM 486 / SEBR 4847</strain>
    </source>
</reference>
<proteinExistence type="predicted"/>
<dbReference type="HOGENOM" id="CLU_2406385_0_0_2"/>
<keyword evidence="1" id="KW-0812">Transmembrane</keyword>
<evidence type="ECO:0000313" key="3">
    <source>
        <dbReference type="Proteomes" id="UP000006565"/>
    </source>
</evidence>
<dbReference type="Proteomes" id="UP000006565">
    <property type="component" value="Chromosome"/>
</dbReference>
<dbReference type="KEGG" id="mpi:Mpet_0993"/>
<dbReference type="OrthoDB" id="107554at2157"/>
<keyword evidence="1" id="KW-1133">Transmembrane helix</keyword>
<sequence length="92" mass="10354">MDISVLNSCLAIITLVLGAALIIYMYQAYKLVKQQSILLLMYGVFTIIIGIVLPDIVGLFFQETFAWFWAEIFSRCLAIIGICVIIYSILRG</sequence>
<dbReference type="AlphaFoldDB" id="E1RK37"/>
<evidence type="ECO:0000256" key="1">
    <source>
        <dbReference type="SAM" id="Phobius"/>
    </source>
</evidence>
<dbReference type="GeneID" id="9743456"/>
<dbReference type="RefSeq" id="WP_013328938.1">
    <property type="nucleotide sequence ID" value="NC_014507.1"/>
</dbReference>
<dbReference type="eggNOG" id="arCOG10977">
    <property type="taxonomic scope" value="Archaea"/>
</dbReference>
<dbReference type="Pfam" id="PF24365">
    <property type="entry name" value="DUF7521"/>
    <property type="match status" value="1"/>
</dbReference>
<keyword evidence="3" id="KW-1185">Reference proteome</keyword>
<feature type="transmembrane region" description="Helical" evidence="1">
    <location>
        <begin position="38"/>
        <end position="61"/>
    </location>
</feature>